<accession>A0A7C5Z9Y1</accession>
<dbReference type="GO" id="GO:0016779">
    <property type="term" value="F:nucleotidyltransferase activity"/>
    <property type="evidence" value="ECO:0007669"/>
    <property type="project" value="InterPro"/>
</dbReference>
<dbReference type="PANTHER" id="PTHR33933">
    <property type="entry name" value="NUCLEOTIDYLTRANSFERASE"/>
    <property type="match status" value="1"/>
</dbReference>
<dbReference type="Pfam" id="PF01909">
    <property type="entry name" value="NTP_transf_2"/>
    <property type="match status" value="1"/>
</dbReference>
<proteinExistence type="predicted"/>
<reference evidence="2" key="1">
    <citation type="journal article" date="2020" name="mSystems">
        <title>Genome- and Community-Level Interaction Insights into Carbon Utilization and Element Cycling Functions of Hydrothermarchaeota in Hydrothermal Sediment.</title>
        <authorList>
            <person name="Zhou Z."/>
            <person name="Liu Y."/>
            <person name="Xu W."/>
            <person name="Pan J."/>
            <person name="Luo Z.H."/>
            <person name="Li M."/>
        </authorList>
    </citation>
    <scope>NUCLEOTIDE SEQUENCE [LARGE SCALE GENOMIC DNA]</scope>
    <source>
        <strain evidence="2">SpSt-102</strain>
    </source>
</reference>
<feature type="domain" description="Polymerase nucleotidyl transferase" evidence="1">
    <location>
        <begin position="16"/>
        <end position="103"/>
    </location>
</feature>
<dbReference type="CDD" id="cd05403">
    <property type="entry name" value="NT_KNTase_like"/>
    <property type="match status" value="1"/>
</dbReference>
<comment type="caution">
    <text evidence="2">The sequence shown here is derived from an EMBL/GenBank/DDBJ whole genome shotgun (WGS) entry which is preliminary data.</text>
</comment>
<dbReference type="Gene3D" id="3.30.460.10">
    <property type="entry name" value="Beta Polymerase, domain 2"/>
    <property type="match status" value="1"/>
</dbReference>
<dbReference type="SUPFAM" id="SSF81301">
    <property type="entry name" value="Nucleotidyltransferase"/>
    <property type="match status" value="1"/>
</dbReference>
<gene>
    <name evidence="2" type="ORF">ENL71_10440</name>
</gene>
<dbReference type="AlphaFoldDB" id="A0A7C5Z9Y1"/>
<name>A0A7C5Z9Y1_9FIRM</name>
<dbReference type="InterPro" id="IPR002934">
    <property type="entry name" value="Polymerase_NTP_transf_dom"/>
</dbReference>
<dbReference type="InterPro" id="IPR043519">
    <property type="entry name" value="NT_sf"/>
</dbReference>
<dbReference type="OMA" id="MQYKEIL"/>
<organism evidence="2">
    <name type="scientific">Caldicellulosiruptor owensensis</name>
    <dbReference type="NCBI Taxonomy" id="55205"/>
    <lineage>
        <taxon>Bacteria</taxon>
        <taxon>Bacillati</taxon>
        <taxon>Bacillota</taxon>
        <taxon>Bacillota incertae sedis</taxon>
        <taxon>Caldicellulosiruptorales</taxon>
        <taxon>Caldicellulosiruptoraceae</taxon>
        <taxon>Caldicellulosiruptor</taxon>
    </lineage>
</organism>
<dbReference type="EMBL" id="DRUZ01000120">
    <property type="protein sequence ID" value="HHS02860.1"/>
    <property type="molecule type" value="Genomic_DNA"/>
</dbReference>
<keyword evidence="2" id="KW-0808">Transferase</keyword>
<sequence length="118" mass="13901">MEQKTKFKDIQLRQDLEQITQELKKIYGDKLIKVILFGSYATEKYDLESDVDIAVLVDLDEDQLKKYEDSLDAIATEFGYKTLKVFSIIDFPFRKFEKLKEILPFYKSIEEKGIVLYG</sequence>
<evidence type="ECO:0000259" key="1">
    <source>
        <dbReference type="Pfam" id="PF01909"/>
    </source>
</evidence>
<dbReference type="PANTHER" id="PTHR33933:SF1">
    <property type="entry name" value="PROTEIN ADENYLYLTRANSFERASE MNTA-RELATED"/>
    <property type="match status" value="1"/>
</dbReference>
<protein>
    <submittedName>
        <fullName evidence="2">Nucleotidyltransferase domain-containing protein</fullName>
    </submittedName>
</protein>
<dbReference type="InterPro" id="IPR052548">
    <property type="entry name" value="Type_VII_TA_antitoxin"/>
</dbReference>
<evidence type="ECO:0000313" key="2">
    <source>
        <dbReference type="EMBL" id="HHS02860.1"/>
    </source>
</evidence>